<gene>
    <name evidence="2" type="ORF">EYE40_05690</name>
</gene>
<dbReference type="InterPro" id="IPR019405">
    <property type="entry name" value="Lactonase_7-beta_prop"/>
</dbReference>
<protein>
    <recommendedName>
        <fullName evidence="4">Lactonase family protein</fullName>
    </recommendedName>
</protein>
<dbReference type="InterPro" id="IPR050282">
    <property type="entry name" value="Cycloisomerase_2"/>
</dbReference>
<accession>A0A4Q9GQH6</accession>
<reference evidence="3" key="1">
    <citation type="submission" date="2019-02" db="EMBL/GenBank/DDBJ databases">
        <title>Glaciihabitans arcticus sp. nov., a psychrotolerant bacterium isolated from polar soil.</title>
        <authorList>
            <person name="Dahal R.H."/>
        </authorList>
    </citation>
    <scope>NUCLEOTIDE SEQUENCE [LARGE SCALE GENOMIC DNA]</scope>
    <source>
        <strain evidence="3">RP-3-7</strain>
    </source>
</reference>
<dbReference type="EMBL" id="SISG01000001">
    <property type="protein sequence ID" value="TBN56931.1"/>
    <property type="molecule type" value="Genomic_DNA"/>
</dbReference>
<dbReference type="RefSeq" id="WP_130981041.1">
    <property type="nucleotide sequence ID" value="NZ_SISG01000001.1"/>
</dbReference>
<dbReference type="SUPFAM" id="SSF51004">
    <property type="entry name" value="C-terminal (heme d1) domain of cytochrome cd1-nitrite reductase"/>
    <property type="match status" value="1"/>
</dbReference>
<dbReference type="Gene3D" id="2.130.10.10">
    <property type="entry name" value="YVTN repeat-like/Quinoprotein amine dehydrogenase"/>
    <property type="match status" value="1"/>
</dbReference>
<dbReference type="InterPro" id="IPR015943">
    <property type="entry name" value="WD40/YVTN_repeat-like_dom_sf"/>
</dbReference>
<evidence type="ECO:0000313" key="2">
    <source>
        <dbReference type="EMBL" id="TBN56931.1"/>
    </source>
</evidence>
<dbReference type="Pfam" id="PF10282">
    <property type="entry name" value="Lactonase"/>
    <property type="match status" value="1"/>
</dbReference>
<sequence>MTLWYAGAYTPDMDGSAEGILALSSRPDGTLEVLGLAAAAASPSFLALGADRLYAVAEATGRVVSFSRGSGYSLIPAEEASSGGSAPCHIGVYDETLVVSNYTDGALGVLGARPLELLQTLDGTGSGPHAVQNGPHAHSTFGLPGGTVLSADLGADVVHVHTLVGGVLERGTSLDLPPGTGPRDFLQHSSGFVYLLAELGLRVLVLQRRDDALTLVSSVDLPGGAQGDHAAGLSLRGDYLYAALRGGNLVSVLRIVDDGAGLEPVGFVPSGGDWPRHHAIDADMLHVANQLSSEVSSFRLGSDGMPELLGSTPVPSPTFLLDASRF</sequence>
<proteinExistence type="inferred from homology"/>
<comment type="caution">
    <text evidence="2">The sequence shown here is derived from an EMBL/GenBank/DDBJ whole genome shotgun (WGS) entry which is preliminary data.</text>
</comment>
<evidence type="ECO:0008006" key="4">
    <source>
        <dbReference type="Google" id="ProtNLM"/>
    </source>
</evidence>
<comment type="similarity">
    <text evidence="1">Belongs to the cycloisomerase 2 family.</text>
</comment>
<organism evidence="2 3">
    <name type="scientific">Glaciihabitans arcticus</name>
    <dbReference type="NCBI Taxonomy" id="2668039"/>
    <lineage>
        <taxon>Bacteria</taxon>
        <taxon>Bacillati</taxon>
        <taxon>Actinomycetota</taxon>
        <taxon>Actinomycetes</taxon>
        <taxon>Micrococcales</taxon>
        <taxon>Microbacteriaceae</taxon>
        <taxon>Glaciihabitans</taxon>
    </lineage>
</organism>
<dbReference type="AlphaFoldDB" id="A0A4Q9GQH6"/>
<name>A0A4Q9GQH6_9MICO</name>
<dbReference type="Proteomes" id="UP000294194">
    <property type="component" value="Unassembled WGS sequence"/>
</dbReference>
<dbReference type="PANTHER" id="PTHR30344:SF1">
    <property type="entry name" value="6-PHOSPHOGLUCONOLACTONASE"/>
    <property type="match status" value="1"/>
</dbReference>
<evidence type="ECO:0000256" key="1">
    <source>
        <dbReference type="ARBA" id="ARBA00005564"/>
    </source>
</evidence>
<dbReference type="GO" id="GO:0017057">
    <property type="term" value="F:6-phosphogluconolactonase activity"/>
    <property type="evidence" value="ECO:0007669"/>
    <property type="project" value="TreeGrafter"/>
</dbReference>
<keyword evidence="3" id="KW-1185">Reference proteome</keyword>
<dbReference type="InterPro" id="IPR011048">
    <property type="entry name" value="Haem_d1_sf"/>
</dbReference>
<evidence type="ECO:0000313" key="3">
    <source>
        <dbReference type="Proteomes" id="UP000294194"/>
    </source>
</evidence>
<dbReference type="PANTHER" id="PTHR30344">
    <property type="entry name" value="6-PHOSPHOGLUCONOLACTONASE-RELATED"/>
    <property type="match status" value="1"/>
</dbReference>